<evidence type="ECO:0000313" key="3">
    <source>
        <dbReference type="Proteomes" id="UP000267250"/>
    </source>
</evidence>
<keyword evidence="3" id="KW-1185">Reference proteome</keyword>
<keyword evidence="1" id="KW-0812">Transmembrane</keyword>
<evidence type="ECO:0000313" key="2">
    <source>
        <dbReference type="EMBL" id="AZR73452.1"/>
    </source>
</evidence>
<sequence length="69" mass="8136">MLAGFDILFINENIHFLFFPLFRILILMAINPVLVILHSPFLFIADVILRVSHILISLQEYYQIKHLIN</sequence>
<gene>
    <name evidence="2" type="ORF">BBF96_08690</name>
</gene>
<name>A0A3S9SZ47_9FIRM</name>
<reference evidence="2 3" key="1">
    <citation type="submission" date="2016-07" db="EMBL/GenBank/DDBJ databases">
        <title>Genome and transcriptome analysis of iron-reducing fermentative bacteria Anoxybacter fermentans.</title>
        <authorList>
            <person name="Zeng X."/>
            <person name="Shao Z."/>
        </authorList>
    </citation>
    <scope>NUCLEOTIDE SEQUENCE [LARGE SCALE GENOMIC DNA]</scope>
    <source>
        <strain evidence="2 3">DY22613</strain>
    </source>
</reference>
<evidence type="ECO:0000256" key="1">
    <source>
        <dbReference type="SAM" id="Phobius"/>
    </source>
</evidence>
<feature type="transmembrane region" description="Helical" evidence="1">
    <location>
        <begin position="20"/>
        <end position="49"/>
    </location>
</feature>
<protein>
    <submittedName>
        <fullName evidence="2">Uncharacterized protein</fullName>
    </submittedName>
</protein>
<dbReference type="KEGG" id="aft:BBF96_08690"/>
<dbReference type="Proteomes" id="UP000267250">
    <property type="component" value="Chromosome"/>
</dbReference>
<dbReference type="EMBL" id="CP016379">
    <property type="protein sequence ID" value="AZR73452.1"/>
    <property type="molecule type" value="Genomic_DNA"/>
</dbReference>
<keyword evidence="1" id="KW-0472">Membrane</keyword>
<proteinExistence type="predicted"/>
<organism evidence="2 3">
    <name type="scientific">Anoxybacter fermentans</name>
    <dbReference type="NCBI Taxonomy" id="1323375"/>
    <lineage>
        <taxon>Bacteria</taxon>
        <taxon>Bacillati</taxon>
        <taxon>Bacillota</taxon>
        <taxon>Clostridia</taxon>
        <taxon>Halanaerobiales</taxon>
        <taxon>Anoxybacter</taxon>
    </lineage>
</organism>
<accession>A0A3S9SZ47</accession>
<keyword evidence="1" id="KW-1133">Transmembrane helix</keyword>
<dbReference type="AlphaFoldDB" id="A0A3S9SZ47"/>